<dbReference type="AlphaFoldDB" id="A0A084IQR8"/>
<dbReference type="Pfam" id="PF01522">
    <property type="entry name" value="Polysacc_deac_1"/>
    <property type="match status" value="1"/>
</dbReference>
<dbReference type="Proteomes" id="UP000028302">
    <property type="component" value="Unassembled WGS sequence"/>
</dbReference>
<dbReference type="GO" id="GO:0005975">
    <property type="term" value="P:carbohydrate metabolic process"/>
    <property type="evidence" value="ECO:0007669"/>
    <property type="project" value="InterPro"/>
</dbReference>
<dbReference type="eggNOG" id="COG0726">
    <property type="taxonomic scope" value="Bacteria"/>
</dbReference>
<dbReference type="PROSITE" id="PS51677">
    <property type="entry name" value="NODB"/>
    <property type="match status" value="1"/>
</dbReference>
<dbReference type="InterPro" id="IPR051398">
    <property type="entry name" value="Polysacch_Deacetylase"/>
</dbReference>
<keyword evidence="2" id="KW-0732">Signal</keyword>
<dbReference type="InterPro" id="IPR011330">
    <property type="entry name" value="Glyco_hydro/deAcase_b/a-brl"/>
</dbReference>
<evidence type="ECO:0000256" key="2">
    <source>
        <dbReference type="ARBA" id="ARBA00022729"/>
    </source>
</evidence>
<dbReference type="SUPFAM" id="SSF88713">
    <property type="entry name" value="Glycoside hydrolase/deacetylase"/>
    <property type="match status" value="1"/>
</dbReference>
<dbReference type="PANTHER" id="PTHR34216">
    <property type="match status" value="1"/>
</dbReference>
<dbReference type="InterPro" id="IPR002509">
    <property type="entry name" value="NODB_dom"/>
</dbReference>
<accession>A0A084IQR8</accession>
<gene>
    <name evidence="4" type="ORF">C41B8_02942</name>
</gene>
<organism evidence="4 5">
    <name type="scientific">Salinisphaera hydrothermalis (strain C41B8)</name>
    <dbReference type="NCBI Taxonomy" id="1304275"/>
    <lineage>
        <taxon>Bacteria</taxon>
        <taxon>Pseudomonadati</taxon>
        <taxon>Pseudomonadota</taxon>
        <taxon>Gammaproteobacteria</taxon>
        <taxon>Salinisphaerales</taxon>
        <taxon>Salinisphaeraceae</taxon>
        <taxon>Salinisphaera</taxon>
    </lineage>
</organism>
<evidence type="ECO:0000313" key="4">
    <source>
        <dbReference type="EMBL" id="KEZ79052.1"/>
    </source>
</evidence>
<name>A0A084IQR8_SALHC</name>
<evidence type="ECO:0000259" key="3">
    <source>
        <dbReference type="PROSITE" id="PS51677"/>
    </source>
</evidence>
<dbReference type="RefSeq" id="WP_198025018.1">
    <property type="nucleotide sequence ID" value="NZ_APNK01000002.1"/>
</dbReference>
<dbReference type="Gene3D" id="3.20.20.370">
    <property type="entry name" value="Glycoside hydrolase/deacetylase"/>
    <property type="match status" value="1"/>
</dbReference>
<dbReference type="EMBL" id="APNK01000002">
    <property type="protein sequence ID" value="KEZ79052.1"/>
    <property type="molecule type" value="Genomic_DNA"/>
</dbReference>
<comment type="caution">
    <text evidence="4">The sequence shown here is derived from an EMBL/GenBank/DDBJ whole genome shotgun (WGS) entry which is preliminary data.</text>
</comment>
<evidence type="ECO:0000256" key="1">
    <source>
        <dbReference type="ARBA" id="ARBA00004613"/>
    </source>
</evidence>
<dbReference type="GO" id="GO:0016810">
    <property type="term" value="F:hydrolase activity, acting on carbon-nitrogen (but not peptide) bonds"/>
    <property type="evidence" value="ECO:0007669"/>
    <property type="project" value="InterPro"/>
</dbReference>
<dbReference type="CDD" id="cd10918">
    <property type="entry name" value="CE4_NodB_like_5s_6s"/>
    <property type="match status" value="1"/>
</dbReference>
<proteinExistence type="predicted"/>
<evidence type="ECO:0000313" key="5">
    <source>
        <dbReference type="Proteomes" id="UP000028302"/>
    </source>
</evidence>
<keyword evidence="5" id="KW-1185">Reference proteome</keyword>
<comment type="subcellular location">
    <subcellularLocation>
        <location evidence="1">Secreted</location>
    </subcellularLocation>
</comment>
<reference evidence="4 5" key="1">
    <citation type="submission" date="2013-03" db="EMBL/GenBank/DDBJ databases">
        <title>Salinisphaera hydrothermalis C41B8 Genome Sequencing.</title>
        <authorList>
            <person name="Li C."/>
            <person name="Lai Q."/>
            <person name="Shao Z."/>
        </authorList>
    </citation>
    <scope>NUCLEOTIDE SEQUENCE [LARGE SCALE GENOMIC DNA]</scope>
    <source>
        <strain evidence="4 5">C41B8</strain>
    </source>
</reference>
<dbReference type="STRING" id="1304275.C41B8_02942"/>
<sequence length="235" mass="26182">MLLYHHVGRFARPARQLGLYCHADAFARQMAYLARSPLTVVSLDRALAAITGQAPLGAPSVVLTFDDGFEDFREYAWPVLRAHGFPATMFAVADRLGARADWLTSPSAGDDRLMDAATLRALADDGLDIGAHSATHPRLSRLPPAKRDAEIADARNRLQDALGRPVKHFAYPYGDYDADVRDRVAAAGFASALTCIRDRAERAANAYEIPREGISYKDGRLRYAYKTRWRHNRRR</sequence>
<feature type="domain" description="NodB homology" evidence="3">
    <location>
        <begin position="59"/>
        <end position="235"/>
    </location>
</feature>
<dbReference type="GO" id="GO:0005576">
    <property type="term" value="C:extracellular region"/>
    <property type="evidence" value="ECO:0007669"/>
    <property type="project" value="UniProtKB-SubCell"/>
</dbReference>
<keyword evidence="4" id="KW-0378">Hydrolase</keyword>
<dbReference type="PANTHER" id="PTHR34216:SF3">
    <property type="entry name" value="POLY-BETA-1,6-N-ACETYL-D-GLUCOSAMINE N-DEACETYLASE"/>
    <property type="match status" value="1"/>
</dbReference>
<protein>
    <submittedName>
        <fullName evidence="4">Putative hydrolase</fullName>
    </submittedName>
</protein>